<dbReference type="PANTHER" id="PTHR11451:SF44">
    <property type="entry name" value="THREONINE--TRNA LIGASE, CHLOROPLASTIC_MITOCHONDRIAL 2"/>
    <property type="match status" value="1"/>
</dbReference>
<dbReference type="CDD" id="cd00860">
    <property type="entry name" value="ThrRS_anticodon"/>
    <property type="match status" value="1"/>
</dbReference>
<dbReference type="InterPro" id="IPR012947">
    <property type="entry name" value="tRNA_SAD"/>
</dbReference>
<dbReference type="InterPro" id="IPR004095">
    <property type="entry name" value="TGS"/>
</dbReference>
<reference evidence="16 17" key="1">
    <citation type="submission" date="2024-06" db="EMBL/GenBank/DDBJ databases">
        <title>The Natural Products Discovery Center: Release of the First 8490 Sequenced Strains for Exploring Actinobacteria Biosynthetic Diversity.</title>
        <authorList>
            <person name="Kalkreuter E."/>
            <person name="Kautsar S.A."/>
            <person name="Yang D."/>
            <person name="Bader C.D."/>
            <person name="Teijaro C.N."/>
            <person name="Fluegel L."/>
            <person name="Davis C.M."/>
            <person name="Simpson J.R."/>
            <person name="Lauterbach L."/>
            <person name="Steele A.D."/>
            <person name="Gui C."/>
            <person name="Meng S."/>
            <person name="Li G."/>
            <person name="Viehrig K."/>
            <person name="Ye F."/>
            <person name="Su P."/>
            <person name="Kiefer A.F."/>
            <person name="Nichols A."/>
            <person name="Cepeda A.J."/>
            <person name="Yan W."/>
            <person name="Fan B."/>
            <person name="Jiang Y."/>
            <person name="Adhikari A."/>
            <person name="Zheng C.-J."/>
            <person name="Schuster L."/>
            <person name="Cowan T.M."/>
            <person name="Smanski M.J."/>
            <person name="Chevrette M.G."/>
            <person name="De Carvalho L.P.S."/>
            <person name="Shen B."/>
        </authorList>
    </citation>
    <scope>NUCLEOTIDE SEQUENCE [LARGE SCALE GENOMIC DNA]</scope>
    <source>
        <strain evidence="16 17">NPDC001694</strain>
    </source>
</reference>
<evidence type="ECO:0000256" key="7">
    <source>
        <dbReference type="ARBA" id="ARBA00022833"/>
    </source>
</evidence>
<accession>A0ABV1TDM7</accession>
<evidence type="ECO:0000256" key="5">
    <source>
        <dbReference type="ARBA" id="ARBA00022723"/>
    </source>
</evidence>
<keyword evidence="2 13" id="KW-0963">Cytoplasm</keyword>
<dbReference type="Gene3D" id="3.30.930.10">
    <property type="entry name" value="Bira Bifunctional Protein, Domain 2"/>
    <property type="match status" value="1"/>
</dbReference>
<keyword evidence="8 13" id="KW-0067">ATP-binding</keyword>
<dbReference type="SMART" id="SM00863">
    <property type="entry name" value="tRNA_SAD"/>
    <property type="match status" value="1"/>
</dbReference>
<dbReference type="InterPro" id="IPR047246">
    <property type="entry name" value="ThrRS_anticodon"/>
</dbReference>
<evidence type="ECO:0000256" key="2">
    <source>
        <dbReference type="ARBA" id="ARBA00022490"/>
    </source>
</evidence>
<dbReference type="HAMAP" id="MF_00184">
    <property type="entry name" value="Thr_tRNA_synth"/>
    <property type="match status" value="1"/>
</dbReference>
<feature type="domain" description="TGS" evidence="15">
    <location>
        <begin position="1"/>
        <end position="65"/>
    </location>
</feature>
<feature type="binding site" evidence="13">
    <location>
        <position position="355"/>
    </location>
    <ligand>
        <name>Zn(2+)</name>
        <dbReference type="ChEBI" id="CHEBI:29105"/>
        <note>catalytic</note>
    </ligand>
</feature>
<dbReference type="InterPro" id="IPR002320">
    <property type="entry name" value="Thr-tRNA-ligase_IIa"/>
</dbReference>
<evidence type="ECO:0000256" key="4">
    <source>
        <dbReference type="ARBA" id="ARBA00022598"/>
    </source>
</evidence>
<keyword evidence="6 13" id="KW-0547">Nucleotide-binding</keyword>
<keyword evidence="17" id="KW-1185">Reference proteome</keyword>
<dbReference type="InterPro" id="IPR004154">
    <property type="entry name" value="Anticodon-bd"/>
</dbReference>
<keyword evidence="4 13" id="KW-0436">Ligase</keyword>
<keyword evidence="3 13" id="KW-0820">tRNA-binding</keyword>
<dbReference type="InterPro" id="IPR045864">
    <property type="entry name" value="aa-tRNA-synth_II/BPL/LPL"/>
</dbReference>
<dbReference type="CDD" id="cd00771">
    <property type="entry name" value="ThrRS_core"/>
    <property type="match status" value="1"/>
</dbReference>
<feature type="binding site" evidence="13">
    <location>
        <position position="536"/>
    </location>
    <ligand>
        <name>Zn(2+)</name>
        <dbReference type="ChEBI" id="CHEBI:29105"/>
        <note>catalytic</note>
    </ligand>
</feature>
<evidence type="ECO:0000256" key="13">
    <source>
        <dbReference type="HAMAP-Rule" id="MF_00184"/>
    </source>
</evidence>
<dbReference type="Pfam" id="PF00587">
    <property type="entry name" value="tRNA-synt_2b"/>
    <property type="match status" value="1"/>
</dbReference>
<gene>
    <name evidence="13 16" type="primary">thrS</name>
    <name evidence="16" type="ORF">ABT211_12670</name>
</gene>
<dbReference type="SUPFAM" id="SSF55186">
    <property type="entry name" value="ThrRS/AlaRS common domain"/>
    <property type="match status" value="1"/>
</dbReference>
<name>A0ABV1TDM7_9ACTN</name>
<dbReference type="InterPro" id="IPR033728">
    <property type="entry name" value="ThrRS_core"/>
</dbReference>
<keyword evidence="5 13" id="KW-0479">Metal-binding</keyword>
<dbReference type="Gene3D" id="3.30.54.20">
    <property type="match status" value="1"/>
</dbReference>
<feature type="domain" description="Aminoacyl-transfer RNA synthetases class-II family profile" evidence="14">
    <location>
        <begin position="293"/>
        <end position="559"/>
    </location>
</feature>
<comment type="subcellular location">
    <subcellularLocation>
        <location evidence="13">Cytoplasm</location>
    </subcellularLocation>
</comment>
<dbReference type="EC" id="6.1.1.3" evidence="13"/>
<organism evidence="16 17">
    <name type="scientific">Streptomyces sp. 900105755</name>
    <dbReference type="NCBI Taxonomy" id="3154389"/>
    <lineage>
        <taxon>Bacteria</taxon>
        <taxon>Bacillati</taxon>
        <taxon>Actinomycetota</taxon>
        <taxon>Actinomycetes</taxon>
        <taxon>Kitasatosporales</taxon>
        <taxon>Streptomycetaceae</taxon>
        <taxon>Streptomyces</taxon>
    </lineage>
</organism>
<comment type="caution">
    <text evidence="13">Lacks conserved residue(s) required for the propagation of feature annotation.</text>
</comment>
<evidence type="ECO:0000259" key="14">
    <source>
        <dbReference type="PROSITE" id="PS50862"/>
    </source>
</evidence>
<dbReference type="NCBIfam" id="TIGR00418">
    <property type="entry name" value="thrS"/>
    <property type="match status" value="1"/>
</dbReference>
<dbReference type="PANTHER" id="PTHR11451">
    <property type="entry name" value="THREONINE-TRNA LIGASE"/>
    <property type="match status" value="1"/>
</dbReference>
<dbReference type="Proteomes" id="UP001490365">
    <property type="component" value="Unassembled WGS sequence"/>
</dbReference>
<dbReference type="Pfam" id="PF07973">
    <property type="entry name" value="tRNA_SAD"/>
    <property type="match status" value="1"/>
</dbReference>
<proteinExistence type="inferred from homology"/>
<comment type="caution">
    <text evidence="16">The sequence shown here is derived from an EMBL/GenBank/DDBJ whole genome shotgun (WGS) entry which is preliminary data.</text>
</comment>
<dbReference type="EMBL" id="JBEOZM010000004">
    <property type="protein sequence ID" value="MER6268140.1"/>
    <property type="molecule type" value="Genomic_DNA"/>
</dbReference>
<dbReference type="GO" id="GO:0004829">
    <property type="term" value="F:threonine-tRNA ligase activity"/>
    <property type="evidence" value="ECO:0007669"/>
    <property type="project" value="UniProtKB-EC"/>
</dbReference>
<evidence type="ECO:0000256" key="11">
    <source>
        <dbReference type="ARBA" id="ARBA00023146"/>
    </source>
</evidence>
<comment type="cofactor">
    <cofactor evidence="13">
        <name>Zn(2+)</name>
        <dbReference type="ChEBI" id="CHEBI:29105"/>
    </cofactor>
    <text evidence="13">Binds 1 zinc ion per subunit.</text>
</comment>
<dbReference type="InterPro" id="IPR002314">
    <property type="entry name" value="aa-tRNA-synt_IIb"/>
</dbReference>
<dbReference type="InterPro" id="IPR006195">
    <property type="entry name" value="aa-tRNA-synth_II"/>
</dbReference>
<comment type="catalytic activity">
    <reaction evidence="12 13">
        <text>tRNA(Thr) + L-threonine + ATP = L-threonyl-tRNA(Thr) + AMP + diphosphate + H(+)</text>
        <dbReference type="Rhea" id="RHEA:24624"/>
        <dbReference type="Rhea" id="RHEA-COMP:9670"/>
        <dbReference type="Rhea" id="RHEA-COMP:9704"/>
        <dbReference type="ChEBI" id="CHEBI:15378"/>
        <dbReference type="ChEBI" id="CHEBI:30616"/>
        <dbReference type="ChEBI" id="CHEBI:33019"/>
        <dbReference type="ChEBI" id="CHEBI:57926"/>
        <dbReference type="ChEBI" id="CHEBI:78442"/>
        <dbReference type="ChEBI" id="CHEBI:78534"/>
        <dbReference type="ChEBI" id="CHEBI:456215"/>
        <dbReference type="EC" id="6.1.1.3"/>
    </reaction>
</comment>
<comment type="similarity">
    <text evidence="1 13">Belongs to the class-II aminoacyl-tRNA synthetase family.</text>
</comment>
<keyword evidence="11 13" id="KW-0030">Aminoacyl-tRNA synthetase</keyword>
<dbReference type="PRINTS" id="PR01047">
    <property type="entry name" value="TRNASYNTHTHR"/>
</dbReference>
<evidence type="ECO:0000259" key="15">
    <source>
        <dbReference type="PROSITE" id="PS51880"/>
    </source>
</evidence>
<evidence type="ECO:0000256" key="1">
    <source>
        <dbReference type="ARBA" id="ARBA00008226"/>
    </source>
</evidence>
<evidence type="ECO:0000256" key="3">
    <source>
        <dbReference type="ARBA" id="ARBA00022555"/>
    </source>
</evidence>
<dbReference type="InterPro" id="IPR036621">
    <property type="entry name" value="Anticodon-bd_dom_sf"/>
</dbReference>
<evidence type="ECO:0000313" key="17">
    <source>
        <dbReference type="Proteomes" id="UP001490365"/>
    </source>
</evidence>
<comment type="subunit">
    <text evidence="13">Homodimer.</text>
</comment>
<dbReference type="Pfam" id="PF03129">
    <property type="entry name" value="HGTP_anticodon"/>
    <property type="match status" value="1"/>
</dbReference>
<dbReference type="SUPFAM" id="SSF55681">
    <property type="entry name" value="Class II aaRS and biotin synthetases"/>
    <property type="match status" value="1"/>
</dbReference>
<keyword evidence="10 13" id="KW-0648">Protein biosynthesis</keyword>
<evidence type="ECO:0000256" key="12">
    <source>
        <dbReference type="ARBA" id="ARBA00049515"/>
    </source>
</evidence>
<evidence type="ECO:0000256" key="10">
    <source>
        <dbReference type="ARBA" id="ARBA00022917"/>
    </source>
</evidence>
<dbReference type="RefSeq" id="WP_351956768.1">
    <property type="nucleotide sequence ID" value="NZ_JBEOZM010000004.1"/>
</dbReference>
<feature type="binding site" evidence="13">
    <location>
        <position position="406"/>
    </location>
    <ligand>
        <name>Zn(2+)</name>
        <dbReference type="ChEBI" id="CHEBI:29105"/>
        <note>catalytic</note>
    </ligand>
</feature>
<evidence type="ECO:0000256" key="8">
    <source>
        <dbReference type="ARBA" id="ARBA00022840"/>
    </source>
</evidence>
<keyword evidence="7 13" id="KW-0862">Zinc</keyword>
<keyword evidence="9 13" id="KW-0694">RNA-binding</keyword>
<dbReference type="InterPro" id="IPR018163">
    <property type="entry name" value="Thr/Ala-tRNA-synth_IIc_edit"/>
</dbReference>
<dbReference type="SUPFAM" id="SSF52954">
    <property type="entry name" value="Class II aaRS ABD-related"/>
    <property type="match status" value="1"/>
</dbReference>
<evidence type="ECO:0000256" key="6">
    <source>
        <dbReference type="ARBA" id="ARBA00022741"/>
    </source>
</evidence>
<sequence length="667" mass="75738">MSTTRVDRVPDAVTVPAGSSCADVVGTTKLPMTGPNAIVAVRDADGLLRDLSWEPGEEVKVLPVPMSSPDGLNILRHSTAHVLAQAVQSLYAEAKLGIGPPIENGFYYDFDVAKPFQPDDLERIEIRMREIIKGGQRFRRRVFPSIEAAKRELRDEPYKLELVDLKGDDGAPSASDSPPGELAVYDNLDARSDEICWSDLCRGPHLPSTKLIQAFKLTRSAAAYWRGSEANPQLQRVYGTAWPTREELKEHLRQLEEAGRRDHRRIGEDLDLFTFSKEIGKGLPLWLPNGTIIRDELEGWARQTERRLKYRRVVTPHITKDELYYLSGHLPYYREDLYAPIDIEGEQYYLRPMNCPHHHMVYKSRPHSYRDLPYKIAEYGTVHRFERSGQLHGLMRTRGFTQNDAHIYCSAEQAKDQFLEVMRMHDEYYRALGISDFYMVLALRDPRNTAKYHDDEEMWRLAEQITRDAMDESNIPYVEEIGGAAHYGPKVDFMIRAVTGKEFAASTNQVDLYTPQRFGLTYRDSDGGEKPVVVIHRAPLGSHERFVAYLVEHFGGAFPVWLAPEQVRVIPLAPELREYADEVCDVLLGADLRADVDRGDARLSAKVRAAVTRKVPLIVVVGRKEAEDRTVSVRYRSGEECSMPLEAFVTQATELVRTKSLEGAGHQ</sequence>
<protein>
    <recommendedName>
        <fullName evidence="13">Threonine--tRNA ligase</fullName>
        <ecNumber evidence="13">6.1.1.3</ecNumber>
    </recommendedName>
    <alternativeName>
        <fullName evidence="13">Threonyl-tRNA synthetase</fullName>
        <shortName evidence="13">ThrRS</shortName>
    </alternativeName>
</protein>
<dbReference type="PROSITE" id="PS51880">
    <property type="entry name" value="TGS"/>
    <property type="match status" value="1"/>
</dbReference>
<dbReference type="Gene3D" id="3.30.980.10">
    <property type="entry name" value="Threonyl-trna Synthetase, Chain A, domain 2"/>
    <property type="match status" value="1"/>
</dbReference>
<evidence type="ECO:0000313" key="16">
    <source>
        <dbReference type="EMBL" id="MER6268140.1"/>
    </source>
</evidence>
<evidence type="ECO:0000256" key="9">
    <source>
        <dbReference type="ARBA" id="ARBA00022884"/>
    </source>
</evidence>
<dbReference type="PROSITE" id="PS50862">
    <property type="entry name" value="AA_TRNA_LIGASE_II"/>
    <property type="match status" value="1"/>
</dbReference>
<dbReference type="Gene3D" id="3.40.50.800">
    <property type="entry name" value="Anticodon-binding domain"/>
    <property type="match status" value="1"/>
</dbReference>